<dbReference type="EMBL" id="CALNXI010001921">
    <property type="protein sequence ID" value="CAH3179717.1"/>
    <property type="molecule type" value="Genomic_DNA"/>
</dbReference>
<keyword evidence="3" id="KW-1185">Reference proteome</keyword>
<comment type="caution">
    <text evidence="2">The sequence shown here is derived from an EMBL/GenBank/DDBJ whole genome shotgun (WGS) entry which is preliminary data.</text>
</comment>
<proteinExistence type="predicted"/>
<evidence type="ECO:0000259" key="1">
    <source>
        <dbReference type="Pfam" id="PF01926"/>
    </source>
</evidence>
<evidence type="ECO:0000313" key="3">
    <source>
        <dbReference type="Proteomes" id="UP001159427"/>
    </source>
</evidence>
<dbReference type="InterPro" id="IPR006073">
    <property type="entry name" value="GTP-bd"/>
</dbReference>
<dbReference type="InterPro" id="IPR027417">
    <property type="entry name" value="P-loop_NTPase"/>
</dbReference>
<protein>
    <recommendedName>
        <fullName evidence="1">G domain-containing protein</fullName>
    </recommendedName>
</protein>
<organism evidence="2 3">
    <name type="scientific">Porites evermanni</name>
    <dbReference type="NCBI Taxonomy" id="104178"/>
    <lineage>
        <taxon>Eukaryota</taxon>
        <taxon>Metazoa</taxon>
        <taxon>Cnidaria</taxon>
        <taxon>Anthozoa</taxon>
        <taxon>Hexacorallia</taxon>
        <taxon>Scleractinia</taxon>
        <taxon>Fungiina</taxon>
        <taxon>Poritidae</taxon>
        <taxon>Porites</taxon>
    </lineage>
</organism>
<evidence type="ECO:0000313" key="2">
    <source>
        <dbReference type="EMBL" id="CAH3179717.1"/>
    </source>
</evidence>
<feature type="domain" description="G" evidence="1">
    <location>
        <begin position="15"/>
        <end position="122"/>
    </location>
</feature>
<dbReference type="CDD" id="cd00882">
    <property type="entry name" value="Ras_like_GTPase"/>
    <property type="match status" value="1"/>
</dbReference>
<name>A0ABN8RN01_9CNID</name>
<dbReference type="Pfam" id="PF01926">
    <property type="entry name" value="MMR_HSR1"/>
    <property type="match status" value="1"/>
</dbReference>
<reference evidence="2 3" key="1">
    <citation type="submission" date="2022-05" db="EMBL/GenBank/DDBJ databases">
        <authorList>
            <consortium name="Genoscope - CEA"/>
            <person name="William W."/>
        </authorList>
    </citation>
    <scope>NUCLEOTIDE SEQUENCE [LARGE SCALE GENOMIC DNA]</scope>
</reference>
<dbReference type="Proteomes" id="UP001159427">
    <property type="component" value="Unassembled WGS sequence"/>
</dbReference>
<dbReference type="Gene3D" id="3.40.50.300">
    <property type="entry name" value="P-loop containing nucleotide triphosphate hydrolases"/>
    <property type="match status" value="1"/>
</dbReference>
<accession>A0ABN8RN01</accession>
<dbReference type="SUPFAM" id="SSF52540">
    <property type="entry name" value="P-loop containing nucleoside triphosphate hydrolases"/>
    <property type="match status" value="1"/>
</dbReference>
<gene>
    <name evidence="2" type="ORF">PEVE_00012537</name>
</gene>
<sequence>MYVQKLLNYLNPPYVVLLGDVGTGKSTLLEKLTEQRGKSSQANESFTRSAEVFWAPDGRLIVADTPGSNALKDTLEHNVEIAGALNYRPVSRIFIVVKAETRIDSVVDNVRKYADRFLELPMDVVGVLVTHMDTVDWTEKDFAPRIEHDLGIDSVVFSSMTTNRETLQNDILKTCTERHNLTVDDANFFKLFKIHNHHRKILKSTSDEVKRFSDKKRAFDEERKAFSGKDLVDLVFEFQAYMTDEIVEAQKRMSKTNNFTFEGDGAANEAGHIANMVNQLRMVLYDIRTECLGYQSEHGVSELRKCPHCGIIWTKVEGCEGATTCGNRPSNVNDVRDPAYAELGTFMFRWRDDGRLSITKVSRKTVKSQRSSRPQFGCGKSINWKEMATVAVPSEFSETVKVGTSDIKVLPPTATNFQKELSGKIDAVGRNLKLSERPSQSYQS</sequence>